<dbReference type="RefSeq" id="WP_317831979.1">
    <property type="nucleotide sequence ID" value="NZ_CP136920.1"/>
</dbReference>
<keyword evidence="2" id="KW-0805">Transcription regulation</keyword>
<evidence type="ECO:0000256" key="3">
    <source>
        <dbReference type="ARBA" id="ARBA00023125"/>
    </source>
</evidence>
<proteinExistence type="predicted"/>
<sequence>MARKAGISLRTIAEATGVSVVTVSRALNRDFLVDPKTAARIQKAADKLGYKLPSQERRSVRIARGNTNDKELRIRRFGFIIPDFIPDAFKTPLSRGLQKGIADYLFEKKIELVHTHLDRNKNLPTILAKKEVDGYILKGVFSTIPLTKPQLAQMGRFPHVSIFGQPPLTLSKSPKIIEDYILPDDQLIGRIGLDRLVRAGVKKPLLISNRVGNVPLQEMPTFSRCSGFKYEADFQGIQYDSLEILTWDPTEIVSILERYMKKSGKPKGIFMTRPFPHMIEALDRLKLTPEQGIHLYGPISGLEDECAKLDMQGINLRPEALGRAAAELLIWRINHPEMESKTILIPPELVHCKK</sequence>
<dbReference type="EMBL" id="CP136920">
    <property type="protein sequence ID" value="WOO39925.1"/>
    <property type="molecule type" value="Genomic_DNA"/>
</dbReference>
<dbReference type="Pfam" id="PF00356">
    <property type="entry name" value="LacI"/>
    <property type="match status" value="1"/>
</dbReference>
<dbReference type="GO" id="GO:0000976">
    <property type="term" value="F:transcription cis-regulatory region binding"/>
    <property type="evidence" value="ECO:0007669"/>
    <property type="project" value="TreeGrafter"/>
</dbReference>
<dbReference type="SMART" id="SM00354">
    <property type="entry name" value="HTH_LACI"/>
    <property type="match status" value="1"/>
</dbReference>
<dbReference type="GO" id="GO:0003700">
    <property type="term" value="F:DNA-binding transcription factor activity"/>
    <property type="evidence" value="ECO:0007669"/>
    <property type="project" value="TreeGrafter"/>
</dbReference>
<dbReference type="InterPro" id="IPR028082">
    <property type="entry name" value="Peripla_BP_I"/>
</dbReference>
<dbReference type="SUPFAM" id="SSF53822">
    <property type="entry name" value="Periplasmic binding protein-like I"/>
    <property type="match status" value="1"/>
</dbReference>
<evidence type="ECO:0000256" key="4">
    <source>
        <dbReference type="ARBA" id="ARBA00023163"/>
    </source>
</evidence>
<dbReference type="AlphaFoldDB" id="A0AAQ3L9Q2"/>
<keyword evidence="7" id="KW-1185">Reference proteome</keyword>
<keyword evidence="3 6" id="KW-0238">DNA-binding</keyword>
<accession>A0AAQ3L9Q2</accession>
<evidence type="ECO:0000259" key="5">
    <source>
        <dbReference type="PROSITE" id="PS50932"/>
    </source>
</evidence>
<keyword evidence="1" id="KW-0678">Repressor</keyword>
<reference evidence="6 7" key="1">
    <citation type="submission" date="2023-10" db="EMBL/GenBank/DDBJ databases">
        <title>Rubellicoccus peritrichatus gen. nov., sp. nov., isolated from an algae of coral reef tank.</title>
        <authorList>
            <person name="Luo J."/>
        </authorList>
    </citation>
    <scope>NUCLEOTIDE SEQUENCE [LARGE SCALE GENOMIC DNA]</scope>
    <source>
        <strain evidence="6 7">CR14</strain>
    </source>
</reference>
<dbReference type="PANTHER" id="PTHR30146:SF95">
    <property type="entry name" value="RIBOSE OPERON REPRESSOR"/>
    <property type="match status" value="1"/>
</dbReference>
<dbReference type="InterPro" id="IPR010982">
    <property type="entry name" value="Lambda_DNA-bd_dom_sf"/>
</dbReference>
<gene>
    <name evidence="6" type="ORF">RZN69_14965</name>
</gene>
<name>A0AAQ3L9Q2_9BACT</name>
<evidence type="ECO:0000256" key="2">
    <source>
        <dbReference type="ARBA" id="ARBA00023015"/>
    </source>
</evidence>
<evidence type="ECO:0000313" key="6">
    <source>
        <dbReference type="EMBL" id="WOO39925.1"/>
    </source>
</evidence>
<dbReference type="SUPFAM" id="SSF47413">
    <property type="entry name" value="lambda repressor-like DNA-binding domains"/>
    <property type="match status" value="1"/>
</dbReference>
<organism evidence="6 7">
    <name type="scientific">Rubellicoccus peritrichatus</name>
    <dbReference type="NCBI Taxonomy" id="3080537"/>
    <lineage>
        <taxon>Bacteria</taxon>
        <taxon>Pseudomonadati</taxon>
        <taxon>Verrucomicrobiota</taxon>
        <taxon>Opitutia</taxon>
        <taxon>Puniceicoccales</taxon>
        <taxon>Cerasicoccaceae</taxon>
        <taxon>Rubellicoccus</taxon>
    </lineage>
</organism>
<dbReference type="Gene3D" id="1.10.260.40">
    <property type="entry name" value="lambda repressor-like DNA-binding domains"/>
    <property type="match status" value="1"/>
</dbReference>
<evidence type="ECO:0000256" key="1">
    <source>
        <dbReference type="ARBA" id="ARBA00022491"/>
    </source>
</evidence>
<dbReference type="KEGG" id="puo:RZN69_14965"/>
<dbReference type="PROSITE" id="PS50932">
    <property type="entry name" value="HTH_LACI_2"/>
    <property type="match status" value="1"/>
</dbReference>
<feature type="domain" description="HTH lacI-type" evidence="5">
    <location>
        <begin position="7"/>
        <end position="62"/>
    </location>
</feature>
<keyword evidence="4" id="KW-0804">Transcription</keyword>
<dbReference type="InterPro" id="IPR000843">
    <property type="entry name" value="HTH_LacI"/>
</dbReference>
<dbReference type="PANTHER" id="PTHR30146">
    <property type="entry name" value="LACI-RELATED TRANSCRIPTIONAL REPRESSOR"/>
    <property type="match status" value="1"/>
</dbReference>
<dbReference type="Gene3D" id="3.40.50.2300">
    <property type="match status" value="2"/>
</dbReference>
<dbReference type="CDD" id="cd01392">
    <property type="entry name" value="HTH_LacI"/>
    <property type="match status" value="1"/>
</dbReference>
<evidence type="ECO:0000313" key="7">
    <source>
        <dbReference type="Proteomes" id="UP001304300"/>
    </source>
</evidence>
<protein>
    <submittedName>
        <fullName evidence="6">LacI family DNA-binding transcriptional regulator</fullName>
    </submittedName>
</protein>
<dbReference type="Proteomes" id="UP001304300">
    <property type="component" value="Chromosome"/>
</dbReference>